<dbReference type="SUPFAM" id="SSF143422">
    <property type="entry name" value="Transposase IS200-like"/>
    <property type="match status" value="1"/>
</dbReference>
<evidence type="ECO:0000313" key="2">
    <source>
        <dbReference type="EMBL" id="RWU04443.1"/>
    </source>
</evidence>
<dbReference type="EMBL" id="SAYW01000007">
    <property type="protein sequence ID" value="RWU04443.1"/>
    <property type="molecule type" value="Genomic_DNA"/>
</dbReference>
<accession>A0A443YL25</accession>
<keyword evidence="3" id="KW-1185">Reference proteome</keyword>
<evidence type="ECO:0000313" key="3">
    <source>
        <dbReference type="Proteomes" id="UP000284120"/>
    </source>
</evidence>
<dbReference type="InterPro" id="IPR002686">
    <property type="entry name" value="Transposase_17"/>
</dbReference>
<dbReference type="GO" id="GO:0006313">
    <property type="term" value="P:DNA transposition"/>
    <property type="evidence" value="ECO:0007669"/>
    <property type="project" value="InterPro"/>
</dbReference>
<dbReference type="Pfam" id="PF01797">
    <property type="entry name" value="Y1_Tnp"/>
    <property type="match status" value="1"/>
</dbReference>
<evidence type="ECO:0000259" key="1">
    <source>
        <dbReference type="SMART" id="SM01321"/>
    </source>
</evidence>
<dbReference type="RefSeq" id="WP_113649035.1">
    <property type="nucleotide sequence ID" value="NZ_QMHN01000007.1"/>
</dbReference>
<proteinExistence type="predicted"/>
<comment type="caution">
    <text evidence="2">The sequence shown here is derived from an EMBL/GenBank/DDBJ whole genome shotgun (WGS) entry which is preliminary data.</text>
</comment>
<dbReference type="GO" id="GO:0003677">
    <property type="term" value="F:DNA binding"/>
    <property type="evidence" value="ECO:0007669"/>
    <property type="project" value="InterPro"/>
</dbReference>
<reference evidence="2 3" key="1">
    <citation type="submission" date="2018-06" db="EMBL/GenBank/DDBJ databases">
        <title>Pedobacter endophyticus sp. nov., an endophytic bacterium isolated from a leaf of Triticum aestivum.</title>
        <authorList>
            <person name="Zhang L."/>
        </authorList>
    </citation>
    <scope>NUCLEOTIDE SEQUENCE [LARGE SCALE GENOMIC DNA]</scope>
    <source>
        <strain evidence="2 3">CM134L-2</strain>
    </source>
</reference>
<dbReference type="Proteomes" id="UP000284120">
    <property type="component" value="Unassembled WGS sequence"/>
</dbReference>
<name>A0A443YL25_9SPHI</name>
<gene>
    <name evidence="2" type="ORF">DPV69_19200</name>
</gene>
<dbReference type="GO" id="GO:0004803">
    <property type="term" value="F:transposase activity"/>
    <property type="evidence" value="ECO:0007669"/>
    <property type="project" value="InterPro"/>
</dbReference>
<dbReference type="AlphaFoldDB" id="A0A443YL25"/>
<dbReference type="InterPro" id="IPR036515">
    <property type="entry name" value="Transposase_17_sf"/>
</dbReference>
<dbReference type="OrthoDB" id="9788881at2"/>
<protein>
    <submittedName>
        <fullName evidence="2">Transposase</fullName>
    </submittedName>
</protein>
<sequence length="171" mass="20651">MIKSYHVEFLTATILDWKHLLNDDFKRLILDCMEWLVVNNRCVIYGFVIMPNHIHLIWKISDGFDRSQVQGALLSYTAHAFKKELCVGKSKTLAAHRVNLSDRAFQFWQKDCMVKECWNEWFLEEKLEYIHQNPLQEHWLLATLPEDYYWSSASFYIRNENHFKFLTHYKD</sequence>
<dbReference type="SMART" id="SM01321">
    <property type="entry name" value="Y1_Tnp"/>
    <property type="match status" value="1"/>
</dbReference>
<organism evidence="2 3">
    <name type="scientific">Pedobacter chitinilyticus</name>
    <dbReference type="NCBI Taxonomy" id="2233776"/>
    <lineage>
        <taxon>Bacteria</taxon>
        <taxon>Pseudomonadati</taxon>
        <taxon>Bacteroidota</taxon>
        <taxon>Sphingobacteriia</taxon>
        <taxon>Sphingobacteriales</taxon>
        <taxon>Sphingobacteriaceae</taxon>
        <taxon>Pedobacter</taxon>
    </lineage>
</organism>
<dbReference type="Gene3D" id="3.30.70.1290">
    <property type="entry name" value="Transposase IS200-like"/>
    <property type="match status" value="1"/>
</dbReference>
<feature type="domain" description="Transposase IS200-like" evidence="1">
    <location>
        <begin position="2"/>
        <end position="133"/>
    </location>
</feature>